<protein>
    <recommendedName>
        <fullName evidence="3">SH3 domain-containing protein</fullName>
    </recommendedName>
</protein>
<sequence length="378" mass="43873">MLELKIINTNRFIVMKKYKVFLVCLVAIGFFGSCKDQATTVSSEPISIVGEEVEVYKELNPGGILLDFDAESPIATYYVSEDDVPYFQGPSVDSKVLGKYGKGIELDVLEISGDWLVVRERISRDVVEEGKEINRTAWEKVFVPKGKASKNPFVKVEDNELYSTTNTDYNTHPSTLFDMGWLSKKEFEKASKQHVSAFKADTLKFVQENKVYKLEFDSCERLLEDNISESDDYSRYEYKGTFEKLNREVFYVGLYEAWNYIMIDREDCSIENDWNFLDMPVLSPKGTRFATIGYDPYMDETNVQLIPLKNGKLGESINVSIEKWTIWETERYKMFWVDENTFYVPILHVRTLSNTRNVIEDKEAEKHLQFIFCTLKKA</sequence>
<dbReference type="Proteomes" id="UP000243887">
    <property type="component" value="Unassembled WGS sequence"/>
</dbReference>
<accession>A0A1I3MSQ8</accession>
<reference evidence="2" key="1">
    <citation type="submission" date="2016-10" db="EMBL/GenBank/DDBJ databases">
        <authorList>
            <person name="Varghese N."/>
            <person name="Submissions S."/>
        </authorList>
    </citation>
    <scope>NUCLEOTIDE SEQUENCE [LARGE SCALE GENOMIC DNA]</scope>
    <source>
        <strain evidence="2">DSM 26542</strain>
    </source>
</reference>
<evidence type="ECO:0008006" key="3">
    <source>
        <dbReference type="Google" id="ProtNLM"/>
    </source>
</evidence>
<proteinExistence type="predicted"/>
<dbReference type="AlphaFoldDB" id="A0A1I3MSQ8"/>
<dbReference type="EMBL" id="FORU01000002">
    <property type="protein sequence ID" value="SFJ00048.1"/>
    <property type="molecule type" value="Genomic_DNA"/>
</dbReference>
<name>A0A1I3MSQ8_9FLAO</name>
<gene>
    <name evidence="1" type="ORF">SAMN04487893_102257</name>
</gene>
<keyword evidence="2" id="KW-1185">Reference proteome</keyword>
<dbReference type="STRING" id="1150112.SAMN04487893_102257"/>
<organism evidence="1 2">
    <name type="scientific">Myroides guanonis</name>
    <dbReference type="NCBI Taxonomy" id="1150112"/>
    <lineage>
        <taxon>Bacteria</taxon>
        <taxon>Pseudomonadati</taxon>
        <taxon>Bacteroidota</taxon>
        <taxon>Flavobacteriia</taxon>
        <taxon>Flavobacteriales</taxon>
        <taxon>Flavobacteriaceae</taxon>
        <taxon>Myroides</taxon>
    </lineage>
</organism>
<evidence type="ECO:0000313" key="2">
    <source>
        <dbReference type="Proteomes" id="UP000243887"/>
    </source>
</evidence>
<evidence type="ECO:0000313" key="1">
    <source>
        <dbReference type="EMBL" id="SFJ00048.1"/>
    </source>
</evidence>
<dbReference type="PROSITE" id="PS51257">
    <property type="entry name" value="PROKAR_LIPOPROTEIN"/>
    <property type="match status" value="1"/>
</dbReference>